<dbReference type="PROSITE" id="PS00041">
    <property type="entry name" value="HTH_ARAC_FAMILY_1"/>
    <property type="match status" value="1"/>
</dbReference>
<dbReference type="SMART" id="SM00342">
    <property type="entry name" value="HTH_ARAC"/>
    <property type="match status" value="1"/>
</dbReference>
<organism evidence="5 6">
    <name type="scientific">Rhizobium meliloti</name>
    <name type="common">Ensifer meliloti</name>
    <name type="synonym">Sinorhizobium meliloti</name>
    <dbReference type="NCBI Taxonomy" id="382"/>
    <lineage>
        <taxon>Bacteria</taxon>
        <taxon>Pseudomonadati</taxon>
        <taxon>Pseudomonadota</taxon>
        <taxon>Alphaproteobacteria</taxon>
        <taxon>Hyphomicrobiales</taxon>
        <taxon>Rhizobiaceae</taxon>
        <taxon>Sinorhizobium/Ensifer group</taxon>
        <taxon>Sinorhizobium</taxon>
    </lineage>
</organism>
<accession>A0A2J0YY08</accession>
<evidence type="ECO:0000259" key="4">
    <source>
        <dbReference type="PROSITE" id="PS01124"/>
    </source>
</evidence>
<dbReference type="PANTHER" id="PTHR46796">
    <property type="entry name" value="HTH-TYPE TRANSCRIPTIONAL ACTIVATOR RHAS-RELATED"/>
    <property type="match status" value="1"/>
</dbReference>
<protein>
    <submittedName>
        <fullName evidence="5">AraC family transcriptional regulator</fullName>
    </submittedName>
</protein>
<dbReference type="GO" id="GO:0003700">
    <property type="term" value="F:DNA-binding transcription factor activity"/>
    <property type="evidence" value="ECO:0007669"/>
    <property type="project" value="InterPro"/>
</dbReference>
<comment type="caution">
    <text evidence="5">The sequence shown here is derived from an EMBL/GenBank/DDBJ whole genome shotgun (WGS) entry which is preliminary data.</text>
</comment>
<dbReference type="PANTHER" id="PTHR46796:SF6">
    <property type="entry name" value="ARAC SUBFAMILY"/>
    <property type="match status" value="1"/>
</dbReference>
<keyword evidence="1" id="KW-0805">Transcription regulation</keyword>
<keyword evidence="3" id="KW-0804">Transcription</keyword>
<gene>
    <name evidence="5" type="ORF">CEJ86_22330</name>
</gene>
<dbReference type="Pfam" id="PF12833">
    <property type="entry name" value="HTH_18"/>
    <property type="match status" value="1"/>
</dbReference>
<dbReference type="InterPro" id="IPR018062">
    <property type="entry name" value="HTH_AraC-typ_CS"/>
</dbReference>
<dbReference type="SUPFAM" id="SSF46689">
    <property type="entry name" value="Homeodomain-like"/>
    <property type="match status" value="2"/>
</dbReference>
<evidence type="ECO:0000313" key="5">
    <source>
        <dbReference type="EMBL" id="PJR13137.1"/>
    </source>
</evidence>
<dbReference type="InterPro" id="IPR009057">
    <property type="entry name" value="Homeodomain-like_sf"/>
</dbReference>
<dbReference type="PROSITE" id="PS01124">
    <property type="entry name" value="HTH_ARAC_FAMILY_2"/>
    <property type="match status" value="1"/>
</dbReference>
<dbReference type="InterPro" id="IPR018060">
    <property type="entry name" value="HTH_AraC"/>
</dbReference>
<evidence type="ECO:0000313" key="6">
    <source>
        <dbReference type="Proteomes" id="UP000231987"/>
    </source>
</evidence>
<dbReference type="RefSeq" id="WP_100673465.1">
    <property type="nucleotide sequence ID" value="NZ_NJGD01000011.1"/>
</dbReference>
<feature type="domain" description="HTH araC/xylS-type" evidence="4">
    <location>
        <begin position="195"/>
        <end position="293"/>
    </location>
</feature>
<dbReference type="GO" id="GO:0043565">
    <property type="term" value="F:sequence-specific DNA binding"/>
    <property type="evidence" value="ECO:0007669"/>
    <property type="project" value="InterPro"/>
</dbReference>
<evidence type="ECO:0000256" key="3">
    <source>
        <dbReference type="ARBA" id="ARBA00023163"/>
    </source>
</evidence>
<dbReference type="EMBL" id="NJGD01000011">
    <property type="protein sequence ID" value="PJR13137.1"/>
    <property type="molecule type" value="Genomic_DNA"/>
</dbReference>
<reference evidence="5 6" key="1">
    <citation type="submission" date="2017-06" db="EMBL/GenBank/DDBJ databases">
        <title>Ensifer strains isolated from leguminous trees and herbs display diverse denitrification phenotypes with some acting as strong N2O sinks.</title>
        <authorList>
            <person name="Woliy K."/>
            <person name="Mania D."/>
            <person name="Bakken L.R."/>
            <person name="Frostegard A."/>
        </authorList>
    </citation>
    <scope>NUCLEOTIDE SEQUENCE [LARGE SCALE GENOMIC DNA]</scope>
    <source>
        <strain evidence="5 6">AC50a</strain>
    </source>
</reference>
<sequence>MSFWHSMTWKTEGIRVTAPVQWRQYDGMVSVLWEAESQPGASGYYLADDPRIMFFFNDVSSNVRISNQDTDLARNSRPMARAVYVPAGVPLWTGSLKTHSFSHLNLHLHKDRVLRFLAPSVGNSAALTALRRPVELQNVAAIDALAKLLADEIKSPTKHAVYAESLIGSIVAGLLDIPAEREERAGGRLTQAQMNKLISHIDALGDYRMSVADMAAVVGLSESWFANVFKQTMGKTPLQWQLAKRIELSKKLLGESDLPVASIAVQLGFSDQAHLTKVFRQIVGETPAAWRRMRQFRQS</sequence>
<keyword evidence="2" id="KW-0238">DNA-binding</keyword>
<dbReference type="Proteomes" id="UP000231987">
    <property type="component" value="Unassembled WGS sequence"/>
</dbReference>
<name>A0A2J0YY08_RHIML</name>
<dbReference type="AlphaFoldDB" id="A0A2J0YY08"/>
<evidence type="ECO:0000256" key="2">
    <source>
        <dbReference type="ARBA" id="ARBA00023125"/>
    </source>
</evidence>
<dbReference type="Gene3D" id="1.10.10.60">
    <property type="entry name" value="Homeodomain-like"/>
    <property type="match status" value="2"/>
</dbReference>
<proteinExistence type="predicted"/>
<dbReference type="InterPro" id="IPR050204">
    <property type="entry name" value="AraC_XylS_family_regulators"/>
</dbReference>
<evidence type="ECO:0000256" key="1">
    <source>
        <dbReference type="ARBA" id="ARBA00023015"/>
    </source>
</evidence>